<evidence type="ECO:0000256" key="1">
    <source>
        <dbReference type="SAM" id="MobiDB-lite"/>
    </source>
</evidence>
<evidence type="ECO:0000313" key="4">
    <source>
        <dbReference type="Proteomes" id="UP000747110"/>
    </source>
</evidence>
<protein>
    <submittedName>
        <fullName evidence="3">Uncharacterized protein</fullName>
    </submittedName>
</protein>
<evidence type="ECO:0000256" key="2">
    <source>
        <dbReference type="SAM" id="Phobius"/>
    </source>
</evidence>
<keyword evidence="4" id="KW-1185">Reference proteome</keyword>
<proteinExistence type="predicted"/>
<dbReference type="AlphaFoldDB" id="A0A8J4CES1"/>
<dbReference type="Proteomes" id="UP000747110">
    <property type="component" value="Unassembled WGS sequence"/>
</dbReference>
<feature type="transmembrane region" description="Helical" evidence="2">
    <location>
        <begin position="58"/>
        <end position="80"/>
    </location>
</feature>
<organism evidence="3 4">
    <name type="scientific">Volvox reticuliferus</name>
    <dbReference type="NCBI Taxonomy" id="1737510"/>
    <lineage>
        <taxon>Eukaryota</taxon>
        <taxon>Viridiplantae</taxon>
        <taxon>Chlorophyta</taxon>
        <taxon>core chlorophytes</taxon>
        <taxon>Chlorophyceae</taxon>
        <taxon>CS clade</taxon>
        <taxon>Chlamydomonadales</taxon>
        <taxon>Volvocaceae</taxon>
        <taxon>Volvox</taxon>
    </lineage>
</organism>
<feature type="region of interest" description="Disordered" evidence="1">
    <location>
        <begin position="29"/>
        <end position="48"/>
    </location>
</feature>
<gene>
    <name evidence="3" type="ORF">Vretifemale_6754</name>
</gene>
<keyword evidence="2" id="KW-1133">Transmembrane helix</keyword>
<evidence type="ECO:0000313" key="3">
    <source>
        <dbReference type="EMBL" id="GIL77276.1"/>
    </source>
</evidence>
<accession>A0A8J4CES1</accession>
<keyword evidence="2" id="KW-0812">Transmembrane</keyword>
<comment type="caution">
    <text evidence="3">The sequence shown here is derived from an EMBL/GenBank/DDBJ whole genome shotgun (WGS) entry which is preliminary data.</text>
</comment>
<keyword evidence="2" id="KW-0472">Membrane</keyword>
<name>A0A8J4CES1_9CHLO</name>
<dbReference type="EMBL" id="BNCP01000010">
    <property type="protein sequence ID" value="GIL77276.1"/>
    <property type="molecule type" value="Genomic_DNA"/>
</dbReference>
<reference evidence="3" key="1">
    <citation type="journal article" date="2021" name="Proc. Natl. Acad. Sci. U.S.A.">
        <title>Three genomes in the algal genus Volvox reveal the fate of a haploid sex-determining region after a transition to homothallism.</title>
        <authorList>
            <person name="Yamamoto K."/>
            <person name="Hamaji T."/>
            <person name="Kawai-Toyooka H."/>
            <person name="Matsuzaki R."/>
            <person name="Takahashi F."/>
            <person name="Nishimura Y."/>
            <person name="Kawachi M."/>
            <person name="Noguchi H."/>
            <person name="Minakuchi Y."/>
            <person name="Umen J.G."/>
            <person name="Toyoda A."/>
            <person name="Nozaki H."/>
        </authorList>
    </citation>
    <scope>NUCLEOTIDE SEQUENCE</scope>
    <source>
        <strain evidence="3">NIES-3786</strain>
    </source>
</reference>
<sequence>MQATMSSYSNLRIRPTEKIMPAPPCAPPPMVQSGSDGGQASVRLQKGQAGRGMKKGSLAAVVALAVPFCSALVVLTAEVLKPQGRQRKASRRGWLESYHRLSLNANGRLWSNCATSFRTPGMKKTVSSSPYNIHL</sequence>